<reference evidence="1" key="1">
    <citation type="submission" date="2021-06" db="EMBL/GenBank/DDBJ databases">
        <authorList>
            <person name="Kallberg Y."/>
            <person name="Tangrot J."/>
            <person name="Rosling A."/>
        </authorList>
    </citation>
    <scope>NUCLEOTIDE SEQUENCE</scope>
    <source>
        <strain evidence="1">IL203A</strain>
    </source>
</reference>
<dbReference type="Proteomes" id="UP000789702">
    <property type="component" value="Unassembled WGS sequence"/>
</dbReference>
<evidence type="ECO:0000313" key="1">
    <source>
        <dbReference type="EMBL" id="CAG8447208.1"/>
    </source>
</evidence>
<gene>
    <name evidence="1" type="ORF">DHETER_LOCUS638</name>
</gene>
<evidence type="ECO:0000313" key="2">
    <source>
        <dbReference type="Proteomes" id="UP000789702"/>
    </source>
</evidence>
<sequence>MARVQERESHPLDEATTFYSFKSIFSLSHPTMLALELRGQYVIRIPKREVAKIQWGGGSVGGHAQDKTCVYAQLCARFDALFALQALDPLFVFPWCTTLVELPKQWTCKAYRLATLKQPFPYGFMTPETVDYVGLVPISNISEGKSFRGPPASEKPAKQWRLSPFLKTGFQARVLICSYSSFNPTLPRRSPREAIAGSRSLQLAAKAARPAYNAKIVVRAPTLNNPMNSLLVASGPTEAKEPYPPATGALAPTQQKGIKRLDVKVFPTGSP</sequence>
<organism evidence="1 2">
    <name type="scientific">Dentiscutata heterogama</name>
    <dbReference type="NCBI Taxonomy" id="1316150"/>
    <lineage>
        <taxon>Eukaryota</taxon>
        <taxon>Fungi</taxon>
        <taxon>Fungi incertae sedis</taxon>
        <taxon>Mucoromycota</taxon>
        <taxon>Glomeromycotina</taxon>
        <taxon>Glomeromycetes</taxon>
        <taxon>Diversisporales</taxon>
        <taxon>Gigasporaceae</taxon>
        <taxon>Dentiscutata</taxon>
    </lineage>
</organism>
<proteinExistence type="predicted"/>
<protein>
    <submittedName>
        <fullName evidence="1">996_t:CDS:1</fullName>
    </submittedName>
</protein>
<dbReference type="EMBL" id="CAJVPU010000331">
    <property type="protein sequence ID" value="CAG8447208.1"/>
    <property type="molecule type" value="Genomic_DNA"/>
</dbReference>
<keyword evidence="2" id="KW-1185">Reference proteome</keyword>
<comment type="caution">
    <text evidence="1">The sequence shown here is derived from an EMBL/GenBank/DDBJ whole genome shotgun (WGS) entry which is preliminary data.</text>
</comment>
<accession>A0ACA9K1E9</accession>
<name>A0ACA9K1E9_9GLOM</name>